<keyword evidence="2 4" id="KW-0560">Oxidoreductase</keyword>
<feature type="domain" description="D-isomer specific 2-hydroxyacid dehydrogenase NAD-binding" evidence="6">
    <location>
        <begin position="108"/>
        <end position="289"/>
    </location>
</feature>
<gene>
    <name evidence="7" type="ORF">SAMN02745131_03200</name>
</gene>
<evidence type="ECO:0000259" key="6">
    <source>
        <dbReference type="Pfam" id="PF02826"/>
    </source>
</evidence>
<keyword evidence="8" id="KW-1185">Reference proteome</keyword>
<evidence type="ECO:0000256" key="4">
    <source>
        <dbReference type="RuleBase" id="RU003719"/>
    </source>
</evidence>
<comment type="similarity">
    <text evidence="1 4">Belongs to the D-isomer specific 2-hydroxyacid dehydrogenase family.</text>
</comment>
<dbReference type="Pfam" id="PF02826">
    <property type="entry name" value="2-Hacid_dh_C"/>
    <property type="match status" value="1"/>
</dbReference>
<dbReference type="Gene3D" id="3.40.50.720">
    <property type="entry name" value="NAD(P)-binding Rossmann-like Domain"/>
    <property type="match status" value="2"/>
</dbReference>
<dbReference type="RefSeq" id="WP_072836346.1">
    <property type="nucleotide sequence ID" value="NZ_FQUU01000015.1"/>
</dbReference>
<dbReference type="InterPro" id="IPR036291">
    <property type="entry name" value="NAD(P)-bd_dom_sf"/>
</dbReference>
<keyword evidence="3" id="KW-0520">NAD</keyword>
<dbReference type="AlphaFoldDB" id="A0A1M5DFB0"/>
<evidence type="ECO:0000256" key="3">
    <source>
        <dbReference type="ARBA" id="ARBA00023027"/>
    </source>
</evidence>
<dbReference type="Pfam" id="PF00389">
    <property type="entry name" value="2-Hacid_dh"/>
    <property type="match status" value="1"/>
</dbReference>
<dbReference type="SUPFAM" id="SSF52283">
    <property type="entry name" value="Formate/glycerate dehydrogenase catalytic domain-like"/>
    <property type="match status" value="1"/>
</dbReference>
<name>A0A1M5DFB0_9BACT</name>
<sequence length="313" mass="34734">MESKQVIITAPVHPCLIDELRSAGYAVTYEPAISYEQLKELISNATGLVVTTRIRIDKSILDMAAGLKWIGRLGSGMELIDEAYANKKGITCISTPEGNRNAVAEHALGMLLNLMNNISRSFEEVKQGKWLRNENRGIELSGKTIGIIGYGNTGQAFTRLLQPFGVHVLACDKYKQGFASGYVKESSIEEISAKADVISLHLPLTEETRHLADDEFFDQLERKPFFMTTCRGGVTKTSSLINALRANKIAGAALDVLENEKLSTLTTEQKEELRFLCDQPNVLVTPHIAGYSNEAYRKMSDVLIEKLRMQHLL</sequence>
<evidence type="ECO:0000256" key="1">
    <source>
        <dbReference type="ARBA" id="ARBA00005854"/>
    </source>
</evidence>
<dbReference type="STRING" id="1121884.SAMN02745131_03200"/>
<dbReference type="GO" id="GO:0051287">
    <property type="term" value="F:NAD binding"/>
    <property type="evidence" value="ECO:0007669"/>
    <property type="project" value="InterPro"/>
</dbReference>
<dbReference type="InterPro" id="IPR006140">
    <property type="entry name" value="D-isomer_DH_NAD-bd"/>
</dbReference>
<dbReference type="PANTHER" id="PTHR43761">
    <property type="entry name" value="D-ISOMER SPECIFIC 2-HYDROXYACID DEHYDROGENASE FAMILY PROTEIN (AFU_ORTHOLOGUE AFUA_1G13630)"/>
    <property type="match status" value="1"/>
</dbReference>
<dbReference type="PANTHER" id="PTHR43761:SF1">
    <property type="entry name" value="D-ISOMER SPECIFIC 2-HYDROXYACID DEHYDROGENASE CATALYTIC DOMAIN-CONTAINING PROTEIN-RELATED"/>
    <property type="match status" value="1"/>
</dbReference>
<evidence type="ECO:0000259" key="5">
    <source>
        <dbReference type="Pfam" id="PF00389"/>
    </source>
</evidence>
<proteinExistence type="inferred from homology"/>
<dbReference type="Proteomes" id="UP000184048">
    <property type="component" value="Unassembled WGS sequence"/>
</dbReference>
<protein>
    <submittedName>
        <fullName evidence="7">D-3-phosphoglycerate dehydrogenase</fullName>
    </submittedName>
</protein>
<reference evidence="7 8" key="1">
    <citation type="submission" date="2016-11" db="EMBL/GenBank/DDBJ databases">
        <authorList>
            <person name="Jaros S."/>
            <person name="Januszkiewicz K."/>
            <person name="Wedrychowicz H."/>
        </authorList>
    </citation>
    <scope>NUCLEOTIDE SEQUENCE [LARGE SCALE GENOMIC DNA]</scope>
    <source>
        <strain evidence="7 8">DSM 18119</strain>
    </source>
</reference>
<feature type="domain" description="D-isomer specific 2-hydroxyacid dehydrogenase catalytic" evidence="5">
    <location>
        <begin position="6"/>
        <end position="307"/>
    </location>
</feature>
<dbReference type="GO" id="GO:0016616">
    <property type="term" value="F:oxidoreductase activity, acting on the CH-OH group of donors, NAD or NADP as acceptor"/>
    <property type="evidence" value="ECO:0007669"/>
    <property type="project" value="InterPro"/>
</dbReference>
<accession>A0A1M5DFB0</accession>
<evidence type="ECO:0000313" key="7">
    <source>
        <dbReference type="EMBL" id="SHF65667.1"/>
    </source>
</evidence>
<dbReference type="SUPFAM" id="SSF51735">
    <property type="entry name" value="NAD(P)-binding Rossmann-fold domains"/>
    <property type="match status" value="1"/>
</dbReference>
<dbReference type="InterPro" id="IPR050418">
    <property type="entry name" value="D-iso_2-hydroxyacid_DH_PdxB"/>
</dbReference>
<dbReference type="OrthoDB" id="9777288at2"/>
<organism evidence="7 8">
    <name type="scientific">Flavisolibacter ginsengisoli DSM 18119</name>
    <dbReference type="NCBI Taxonomy" id="1121884"/>
    <lineage>
        <taxon>Bacteria</taxon>
        <taxon>Pseudomonadati</taxon>
        <taxon>Bacteroidota</taxon>
        <taxon>Chitinophagia</taxon>
        <taxon>Chitinophagales</taxon>
        <taxon>Chitinophagaceae</taxon>
        <taxon>Flavisolibacter</taxon>
    </lineage>
</organism>
<evidence type="ECO:0000256" key="2">
    <source>
        <dbReference type="ARBA" id="ARBA00023002"/>
    </source>
</evidence>
<dbReference type="InterPro" id="IPR006139">
    <property type="entry name" value="D-isomer_2_OHA_DH_cat_dom"/>
</dbReference>
<evidence type="ECO:0000313" key="8">
    <source>
        <dbReference type="Proteomes" id="UP000184048"/>
    </source>
</evidence>
<dbReference type="EMBL" id="FQUU01000015">
    <property type="protein sequence ID" value="SHF65667.1"/>
    <property type="molecule type" value="Genomic_DNA"/>
</dbReference>